<dbReference type="CDD" id="cd19166">
    <property type="entry name" value="HemeO-bac"/>
    <property type="match status" value="1"/>
</dbReference>
<protein>
    <submittedName>
        <fullName evidence="1">Biliverdin-producing heme oxygenase</fullName>
    </submittedName>
</protein>
<name>A0ABX1CYQ1_9FLAO</name>
<evidence type="ECO:0000313" key="2">
    <source>
        <dbReference type="Proteomes" id="UP000703674"/>
    </source>
</evidence>
<dbReference type="InterPro" id="IPR016053">
    <property type="entry name" value="Haem_Oase-like"/>
</dbReference>
<accession>A0ABX1CYQ1</accession>
<dbReference type="InterPro" id="IPR016084">
    <property type="entry name" value="Haem_Oase-like_multi-hlx"/>
</dbReference>
<dbReference type="Pfam" id="PF01126">
    <property type="entry name" value="Heme_oxygenase"/>
    <property type="match status" value="1"/>
</dbReference>
<dbReference type="EMBL" id="JAAVJR010000003">
    <property type="protein sequence ID" value="NJW52514.1"/>
    <property type="molecule type" value="Genomic_DNA"/>
</dbReference>
<dbReference type="Proteomes" id="UP000703674">
    <property type="component" value="Unassembled WGS sequence"/>
</dbReference>
<dbReference type="SUPFAM" id="SSF48613">
    <property type="entry name" value="Heme oxygenase-like"/>
    <property type="match status" value="1"/>
</dbReference>
<dbReference type="Gene3D" id="1.20.910.10">
    <property type="entry name" value="Heme oxygenase-like"/>
    <property type="match status" value="1"/>
</dbReference>
<evidence type="ECO:0000313" key="1">
    <source>
        <dbReference type="EMBL" id="NJW52514.1"/>
    </source>
</evidence>
<proteinExistence type="predicted"/>
<gene>
    <name evidence="1" type="ORF">HC175_06240</name>
</gene>
<reference evidence="1 2" key="1">
    <citation type="submission" date="2020-03" db="EMBL/GenBank/DDBJ databases">
        <title>Salinimicrobium sp. nov, isolated from SCS.</title>
        <authorList>
            <person name="Cao W.R."/>
        </authorList>
    </citation>
    <scope>NUCLEOTIDE SEQUENCE [LARGE SCALE GENOMIC DNA]</scope>
    <source>
        <strain evidence="2">J15B91</strain>
    </source>
</reference>
<sequence>MEMIQRLKEETRELHEQVEGQNLAKLIMNHSMDLETYKLLLLQNFIAYRATETEIKKHLPQFKGEKHQQLALDLSPLKISSEIPSENDIFECRSTAEALGAAYVVEGSALGGMVIAKHIPSCDGLKDIDPPHFFSGSKSNLEDWKNFKITLEQYPFTEIEKVQAISKAKETFLFFERVFNRELALG</sequence>
<organism evidence="1 2">
    <name type="scientific">Salinimicrobium oceani</name>
    <dbReference type="NCBI Taxonomy" id="2722702"/>
    <lineage>
        <taxon>Bacteria</taxon>
        <taxon>Pseudomonadati</taxon>
        <taxon>Bacteroidota</taxon>
        <taxon>Flavobacteriia</taxon>
        <taxon>Flavobacteriales</taxon>
        <taxon>Flavobacteriaceae</taxon>
        <taxon>Salinimicrobium</taxon>
    </lineage>
</organism>
<keyword evidence="2" id="KW-1185">Reference proteome</keyword>
<comment type="caution">
    <text evidence="1">The sequence shown here is derived from an EMBL/GenBank/DDBJ whole genome shotgun (WGS) entry which is preliminary data.</text>
</comment>